<evidence type="ECO:0000313" key="2">
    <source>
        <dbReference type="Proteomes" id="UP000766629"/>
    </source>
</evidence>
<proteinExistence type="predicted"/>
<sequence>MVVCLCGYRRQLCTSFRTCVLFAAFARAGLFLGVRRFQKERLGQSKTLLAARVLQAKIEKPFRYFSIDLLRDTGDLPSARFKTGDFNWRSYRSAFFRGCHASLAAFADAGNNLILEHILDEEQRRVDLRSLLAAQDVCFVGMHCTFPRDDVAAIGLHTVFKHHAAMMPV</sequence>
<dbReference type="InterPro" id="IPR027417">
    <property type="entry name" value="P-loop_NTPase"/>
</dbReference>
<dbReference type="EMBL" id="JAHVJA010000022">
    <property type="protein sequence ID" value="MBY6142226.1"/>
    <property type="molecule type" value="Genomic_DNA"/>
</dbReference>
<protein>
    <submittedName>
        <fullName evidence="1">Chloramphenicol phosphotransferase CPT family protein</fullName>
    </submittedName>
</protein>
<reference evidence="1 2" key="1">
    <citation type="submission" date="2021-06" db="EMBL/GenBank/DDBJ databases">
        <title>50 bacteria genomes isolated from Dapeng, Shenzhen, China.</title>
        <authorList>
            <person name="Zheng W."/>
            <person name="Yu S."/>
            <person name="Huang Y."/>
        </authorList>
    </citation>
    <scope>NUCLEOTIDE SEQUENCE [LARGE SCALE GENOMIC DNA]</scope>
    <source>
        <strain evidence="1 2">DP1N14-2</strain>
    </source>
</reference>
<evidence type="ECO:0000313" key="1">
    <source>
        <dbReference type="EMBL" id="MBY6142226.1"/>
    </source>
</evidence>
<accession>A0ABS7NMR5</accession>
<dbReference type="Proteomes" id="UP000766629">
    <property type="component" value="Unassembled WGS sequence"/>
</dbReference>
<dbReference type="RefSeq" id="WP_222510140.1">
    <property type="nucleotide sequence ID" value="NZ_JAHVJA010000022.1"/>
</dbReference>
<comment type="caution">
    <text evidence="1">The sequence shown here is derived from an EMBL/GenBank/DDBJ whole genome shotgun (WGS) entry which is preliminary data.</text>
</comment>
<gene>
    <name evidence="1" type="ORF">KUV26_22585</name>
</gene>
<organism evidence="1 2">
    <name type="scientific">Leisingera daeponensis</name>
    <dbReference type="NCBI Taxonomy" id="405746"/>
    <lineage>
        <taxon>Bacteria</taxon>
        <taxon>Pseudomonadati</taxon>
        <taxon>Pseudomonadota</taxon>
        <taxon>Alphaproteobacteria</taxon>
        <taxon>Rhodobacterales</taxon>
        <taxon>Roseobacteraceae</taxon>
        <taxon>Leisingera</taxon>
    </lineage>
</organism>
<dbReference type="Pfam" id="PF07931">
    <property type="entry name" value="CPT"/>
    <property type="match status" value="1"/>
</dbReference>
<keyword evidence="2" id="KW-1185">Reference proteome</keyword>
<dbReference type="Gene3D" id="3.40.50.300">
    <property type="entry name" value="P-loop containing nucleotide triphosphate hydrolases"/>
    <property type="match status" value="1"/>
</dbReference>
<name>A0ABS7NMR5_9RHOB</name>